<dbReference type="InterPro" id="IPR036457">
    <property type="entry name" value="PPM-type-like_dom_sf"/>
</dbReference>
<sequence>MKSKAWLSISSAAKHQLSQHQQSLLYQQSLPTITTIRPYLSSPAASTPLNDTPTTTTHPHAVDLNSNANQNPLNREQIRNMAVATAAHYYPIYNQPSSRYKQKRFLSSSSISCHQSNALAFHDEHPHDPQNHKSLPLLNFFSKSYAKPVPSYIFAHGASGFAKRQRYTTPDSNRNRNEHYYSIQIGEDAYFRRSDAIGVADGVGGWQGVSAANAALYSRKLMHHAYLELERFDNVDDPCFYHYDEADPVSILQKSYEESMQEAQQEGIIGSCTACLAILRHEELRIANLGDCGISVIRHNDYIFRSEEQQHSFNFPYQLGTSSPDRPKDAQSFTVAVEKGDIIIMGSDGLFDNLFDREILSIVKSQLSAFTLPGSGNRPPRMLSIEPQKISDALAERAKAVSNSKLNVDSPFQVRAVNEGLYYQGGKADDISVIVAIVKDCEDSPDRRL</sequence>
<comment type="cofactor">
    <cofactor evidence="1">
        <name>Mg(2+)</name>
        <dbReference type="ChEBI" id="CHEBI:18420"/>
    </cofactor>
</comment>
<dbReference type="EMBL" id="JASEJX010000030">
    <property type="protein sequence ID" value="KAK4511146.1"/>
    <property type="molecule type" value="Genomic_DNA"/>
</dbReference>
<dbReference type="PANTHER" id="PTHR12320">
    <property type="entry name" value="PROTEIN PHOSPHATASE 2C"/>
    <property type="match status" value="1"/>
</dbReference>
<organism evidence="4 5">
    <name type="scientific">Mucor velutinosus</name>
    <dbReference type="NCBI Taxonomy" id="708070"/>
    <lineage>
        <taxon>Eukaryota</taxon>
        <taxon>Fungi</taxon>
        <taxon>Fungi incertae sedis</taxon>
        <taxon>Mucoromycota</taxon>
        <taxon>Mucoromycotina</taxon>
        <taxon>Mucoromycetes</taxon>
        <taxon>Mucorales</taxon>
        <taxon>Mucorineae</taxon>
        <taxon>Mucoraceae</taxon>
        <taxon>Mucor</taxon>
    </lineage>
</organism>
<dbReference type="Pfam" id="PF07228">
    <property type="entry name" value="SpoIIE"/>
    <property type="match status" value="1"/>
</dbReference>
<keyword evidence="1" id="KW-0378">Hydrolase</keyword>
<dbReference type="GeneID" id="89956044"/>
<proteinExistence type="inferred from homology"/>
<dbReference type="Gene3D" id="3.60.40.10">
    <property type="entry name" value="PPM-type phosphatase domain"/>
    <property type="match status" value="2"/>
</dbReference>
<comment type="catalytic activity">
    <reaction evidence="1">
        <text>O-phospho-L-threonyl-[protein] + H2O = L-threonyl-[protein] + phosphate</text>
        <dbReference type="Rhea" id="RHEA:47004"/>
        <dbReference type="Rhea" id="RHEA-COMP:11060"/>
        <dbReference type="Rhea" id="RHEA-COMP:11605"/>
        <dbReference type="ChEBI" id="CHEBI:15377"/>
        <dbReference type="ChEBI" id="CHEBI:30013"/>
        <dbReference type="ChEBI" id="CHEBI:43474"/>
        <dbReference type="ChEBI" id="CHEBI:61977"/>
        <dbReference type="EC" id="3.1.3.16"/>
    </reaction>
</comment>
<gene>
    <name evidence="4" type="ORF">ATC70_012358</name>
</gene>
<comment type="caution">
    <text evidence="4">The sequence shown here is derived from an EMBL/GenBank/DDBJ whole genome shotgun (WGS) entry which is preliminary data.</text>
</comment>
<dbReference type="RefSeq" id="XP_064677812.1">
    <property type="nucleotide sequence ID" value="XM_064831532.1"/>
</dbReference>
<keyword evidence="1" id="KW-0464">Manganese</keyword>
<dbReference type="PROSITE" id="PS51746">
    <property type="entry name" value="PPM_2"/>
    <property type="match status" value="1"/>
</dbReference>
<dbReference type="SMART" id="SM00331">
    <property type="entry name" value="PP2C_SIG"/>
    <property type="match status" value="1"/>
</dbReference>
<keyword evidence="1" id="KW-0479">Metal-binding</keyword>
<reference evidence="4 5" key="1">
    <citation type="submission" date="2022-11" db="EMBL/GenBank/DDBJ databases">
        <title>Mucor velutinosus strain NIH1002 WGS.</title>
        <authorList>
            <person name="Subramanian P."/>
            <person name="Mullikin J.C."/>
            <person name="Segre J.A."/>
            <person name="Zelazny A.M."/>
        </authorList>
    </citation>
    <scope>NUCLEOTIDE SEQUENCE [LARGE SCALE GENOMIC DNA]</scope>
    <source>
        <strain evidence="4 5">NIH1002</strain>
    </source>
</reference>
<evidence type="ECO:0000256" key="2">
    <source>
        <dbReference type="SAM" id="MobiDB-lite"/>
    </source>
</evidence>
<dbReference type="GO" id="GO:0004722">
    <property type="term" value="F:protein serine/threonine phosphatase activity"/>
    <property type="evidence" value="ECO:0007669"/>
    <property type="project" value="UniProtKB-EC"/>
</dbReference>
<keyword evidence="1" id="KW-0460">Magnesium</keyword>
<dbReference type="EC" id="3.1.3.16" evidence="1"/>
<keyword evidence="5" id="KW-1185">Reference proteome</keyword>
<comment type="cofactor">
    <cofactor evidence="1">
        <name>Mn(2+)</name>
        <dbReference type="ChEBI" id="CHEBI:29035"/>
    </cofactor>
</comment>
<protein>
    <recommendedName>
        <fullName evidence="1">Protein phosphatase</fullName>
        <ecNumber evidence="1">3.1.3.16</ecNumber>
    </recommendedName>
</protein>
<evidence type="ECO:0000313" key="4">
    <source>
        <dbReference type="EMBL" id="KAK4511146.1"/>
    </source>
</evidence>
<feature type="region of interest" description="Disordered" evidence="2">
    <location>
        <begin position="44"/>
        <end position="70"/>
    </location>
</feature>
<keyword evidence="1" id="KW-0904">Protein phosphatase</keyword>
<dbReference type="SMART" id="SM00332">
    <property type="entry name" value="PP2Cc"/>
    <property type="match status" value="1"/>
</dbReference>
<dbReference type="InterPro" id="IPR039123">
    <property type="entry name" value="PPTC7"/>
</dbReference>
<evidence type="ECO:0000256" key="1">
    <source>
        <dbReference type="RuleBase" id="RU366020"/>
    </source>
</evidence>
<dbReference type="GO" id="GO:0046872">
    <property type="term" value="F:metal ion binding"/>
    <property type="evidence" value="ECO:0007669"/>
    <property type="project" value="UniProtKB-UniRule"/>
</dbReference>
<dbReference type="InterPro" id="IPR001932">
    <property type="entry name" value="PPM-type_phosphatase-like_dom"/>
</dbReference>
<dbReference type="AlphaFoldDB" id="A0AAN7HXF8"/>
<evidence type="ECO:0000313" key="5">
    <source>
        <dbReference type="Proteomes" id="UP001304243"/>
    </source>
</evidence>
<dbReference type="CDD" id="cd00143">
    <property type="entry name" value="PP2Cc"/>
    <property type="match status" value="1"/>
</dbReference>
<evidence type="ECO:0000259" key="3">
    <source>
        <dbReference type="PROSITE" id="PS51746"/>
    </source>
</evidence>
<comment type="catalytic activity">
    <reaction evidence="1">
        <text>O-phospho-L-seryl-[protein] + H2O = L-seryl-[protein] + phosphate</text>
        <dbReference type="Rhea" id="RHEA:20629"/>
        <dbReference type="Rhea" id="RHEA-COMP:9863"/>
        <dbReference type="Rhea" id="RHEA-COMP:11604"/>
        <dbReference type="ChEBI" id="CHEBI:15377"/>
        <dbReference type="ChEBI" id="CHEBI:29999"/>
        <dbReference type="ChEBI" id="CHEBI:43474"/>
        <dbReference type="ChEBI" id="CHEBI:83421"/>
        <dbReference type="EC" id="3.1.3.16"/>
    </reaction>
</comment>
<comment type="similarity">
    <text evidence="1">Belongs to the PP2C family.</text>
</comment>
<dbReference type="SUPFAM" id="SSF81606">
    <property type="entry name" value="PP2C-like"/>
    <property type="match status" value="1"/>
</dbReference>
<accession>A0AAN7HXF8</accession>
<feature type="domain" description="PPM-type phosphatase" evidence="3">
    <location>
        <begin position="167"/>
        <end position="438"/>
    </location>
</feature>
<dbReference type="Proteomes" id="UP001304243">
    <property type="component" value="Unassembled WGS sequence"/>
</dbReference>
<name>A0AAN7HXF8_9FUNG</name>
<dbReference type="PANTHER" id="PTHR12320:SF84">
    <property type="entry name" value="PROTEIN PHOSPHATASE"/>
    <property type="match status" value="1"/>
</dbReference>